<name>A0A514D256_9VIRU</name>
<evidence type="ECO:0008006" key="2">
    <source>
        <dbReference type="Google" id="ProtNLM"/>
    </source>
</evidence>
<accession>A0A514D256</accession>
<evidence type="ECO:0000313" key="1">
    <source>
        <dbReference type="EMBL" id="QDH87704.1"/>
    </source>
</evidence>
<sequence length="391" mass="42620">MYQPAIPIEKRVRIVKPQRVKMIYQGVTSFGNMPKTGGSEGIQSYGHDLRDLGKSDCGGPMILNRNVNLTSLKIETKSTTTKGSTIGVNPSTGLLGTLLQPSQVTMHTQGATAISRCIPTDPGINLADSIAQSIGVNAIPKMVGAAFWREKTKFFKALSGEYLNIEFGWRPFVSDIFDSMKAVKNSHQILNDLDAGSGKNTRVGYAFPESSTFDLATKGLTVQSWDGSKSFSNGTSNSYSGITTTNTWFKGCFRYVLPKTRGNMSQLEKHVDYANRVLGLGVNEITPELLWDAAPWTWAVDWAANVGDILHNTSALSHDSLVLLYGYIMTHKKAQAVWTAGGNPVSAGLQFTQLQEWKMRFPASPYGFGLSYTGLTLQQKAILAAAGISQW</sequence>
<protein>
    <recommendedName>
        <fullName evidence="2">Maturation</fullName>
    </recommendedName>
</protein>
<proteinExistence type="predicted"/>
<reference evidence="1" key="1">
    <citation type="submission" date="2019-05" db="EMBL/GenBank/DDBJ databases">
        <title>Metatranscriptomic reconstruction reveals RNA viruses with the potential to shape carbon cycling in soil.</title>
        <authorList>
            <person name="Starr E.P."/>
            <person name="Nuccio E."/>
            <person name="Pett-Ridge J."/>
            <person name="Banfield J.F."/>
            <person name="Firestone M.K."/>
        </authorList>
    </citation>
    <scope>NUCLEOTIDE SEQUENCE</scope>
    <source>
        <strain evidence="1">H3_Rhizo_Litter_14_scaffold_625</strain>
    </source>
</reference>
<gene>
    <name evidence="1" type="ORF">H3RhizoLitter14625_000003</name>
</gene>
<organism evidence="1">
    <name type="scientific">Leviviridae sp</name>
    <dbReference type="NCBI Taxonomy" id="2027243"/>
    <lineage>
        <taxon>Viruses</taxon>
        <taxon>Riboviria</taxon>
        <taxon>Orthornavirae</taxon>
        <taxon>Lenarviricota</taxon>
        <taxon>Leviviricetes</taxon>
        <taxon>Norzivirales</taxon>
        <taxon>Fiersviridae</taxon>
    </lineage>
</organism>
<dbReference type="EMBL" id="MN033568">
    <property type="protein sequence ID" value="QDH87704.1"/>
    <property type="molecule type" value="Genomic_RNA"/>
</dbReference>